<dbReference type="PANTHER" id="PTHR20899:SF4">
    <property type="entry name" value="PIERCER OF MICROTUBULE WALL 2 PROTEIN"/>
    <property type="match status" value="1"/>
</dbReference>
<feature type="compositionally biased region" description="Basic and acidic residues" evidence="6">
    <location>
        <begin position="92"/>
        <end position="105"/>
    </location>
</feature>
<organism evidence="7 8">
    <name type="scientific">Vulpes vulpes</name>
    <name type="common">Red fox</name>
    <dbReference type="NCBI Taxonomy" id="9627"/>
    <lineage>
        <taxon>Eukaryota</taxon>
        <taxon>Metazoa</taxon>
        <taxon>Chordata</taxon>
        <taxon>Craniata</taxon>
        <taxon>Vertebrata</taxon>
        <taxon>Euteleostomi</taxon>
        <taxon>Mammalia</taxon>
        <taxon>Eutheria</taxon>
        <taxon>Laurasiatheria</taxon>
        <taxon>Carnivora</taxon>
        <taxon>Caniformia</taxon>
        <taxon>Canidae</taxon>
        <taxon>Vulpes</taxon>
    </lineage>
</organism>
<evidence type="ECO:0000256" key="3">
    <source>
        <dbReference type="ARBA" id="ARBA00023212"/>
    </source>
</evidence>
<dbReference type="CTD" id="145788"/>
<dbReference type="PANTHER" id="PTHR20899">
    <property type="entry name" value="PIERCE HOMOLOG"/>
    <property type="match status" value="1"/>
</dbReference>
<proteinExistence type="predicted"/>
<feature type="region of interest" description="Disordered" evidence="6">
    <location>
        <begin position="1"/>
        <end position="129"/>
    </location>
</feature>
<reference key="1">
    <citation type="submission" date="2019-01" db="UniProtKB">
        <authorList>
            <consortium name="RefSeq"/>
        </authorList>
    </citation>
    <scope>IDENTIFICATION</scope>
</reference>
<name>A0A3Q7S4I5_VULVU</name>
<dbReference type="AlphaFoldDB" id="A0A3Q7S4I5"/>
<sequence length="327" mass="35095">MPDGPDRRPRLLSRASNPPRAVPERAAPPPTDCVDCRGGGGHSCEHSDASLKNNNLLAGVRSREAAGGGGRRGAAAHAGTRSPASSSGPAPEEARTTTPKDERSPPRLGCRKLGGATAIPTTSGPRPRSCSAAGCYGDGLLLPLQRIRGFTSEAALWIRRISQYLLIQRTVDILFAALIGCSKNPARSLVLPTAAGKDCVYGKNKEDTEDDRDKKCASASDSGTEMKPEQLPPCVNPGNPVFSCMLDPKTLQTATSLSKPKMIMYKTNSSNYGEFLPMPQFFPCNYTPREQVFSSHIRATGFYQNNSLNAAPDRTRTLDFPNLQHTL</sequence>
<accession>A0A3Q7S4I5</accession>
<evidence type="ECO:0000256" key="6">
    <source>
        <dbReference type="SAM" id="MobiDB-lite"/>
    </source>
</evidence>
<dbReference type="InterPro" id="IPR026507">
    <property type="entry name" value="PIRC1/2"/>
</dbReference>
<dbReference type="RefSeq" id="XP_025850753.2">
    <property type="nucleotide sequence ID" value="XM_025994968.2"/>
</dbReference>
<comment type="subunit">
    <text evidence="5">Microtubule inner protein component of sperm flagellar doublet microtubules. Interacts with CFAP53, ODAD1 and ODAD3; the interactions link the outer dynein arms docking complex (ODA-DC) to the internal microtubule inner proteins (MIP) in cilium axoneme.</text>
</comment>
<protein>
    <submittedName>
        <fullName evidence="8">Piercer of microtubule wall 2 protein</fullName>
    </submittedName>
</protein>
<evidence type="ECO:0000256" key="1">
    <source>
        <dbReference type="ARBA" id="ARBA00004430"/>
    </source>
</evidence>
<evidence type="ECO:0000313" key="7">
    <source>
        <dbReference type="Proteomes" id="UP001652641"/>
    </source>
</evidence>
<reference evidence="8" key="2">
    <citation type="submission" date="2025-08" db="UniProtKB">
        <authorList>
            <consortium name="RefSeq"/>
        </authorList>
    </citation>
    <scope>IDENTIFICATION</scope>
    <source>
        <tissue evidence="8">Cell line</tissue>
    </source>
</reference>
<keyword evidence="2" id="KW-0963">Cytoplasm</keyword>
<comment type="subcellular location">
    <subcellularLocation>
        <location evidence="1">Cytoplasm</location>
        <location evidence="1">Cytoskeleton</location>
        <location evidence="1">Cilium axoneme</location>
    </subcellularLocation>
</comment>
<feature type="compositionally biased region" description="Low complexity" evidence="6">
    <location>
        <begin position="73"/>
        <end position="91"/>
    </location>
</feature>
<evidence type="ECO:0000313" key="8">
    <source>
        <dbReference type="RefSeq" id="XP_025850753.2"/>
    </source>
</evidence>
<keyword evidence="3" id="KW-0206">Cytoskeleton</keyword>
<evidence type="ECO:0000256" key="2">
    <source>
        <dbReference type="ARBA" id="ARBA00022490"/>
    </source>
</evidence>
<feature type="region of interest" description="Disordered" evidence="6">
    <location>
        <begin position="201"/>
        <end position="232"/>
    </location>
</feature>
<gene>
    <name evidence="8" type="primary">PIERCE2</name>
</gene>
<evidence type="ECO:0000256" key="5">
    <source>
        <dbReference type="ARBA" id="ARBA00046397"/>
    </source>
</evidence>
<evidence type="ECO:0000256" key="4">
    <source>
        <dbReference type="ARBA" id="ARBA00023273"/>
    </source>
</evidence>
<dbReference type="STRING" id="9627.ENSVVUP00000000696"/>
<dbReference type="GO" id="GO:0035082">
    <property type="term" value="P:axoneme assembly"/>
    <property type="evidence" value="ECO:0007669"/>
    <property type="project" value="InterPro"/>
</dbReference>
<keyword evidence="4" id="KW-0966">Cell projection</keyword>
<keyword evidence="7" id="KW-1185">Reference proteome</keyword>
<dbReference type="GO" id="GO:0005879">
    <property type="term" value="C:axonemal microtubule"/>
    <property type="evidence" value="ECO:0007669"/>
    <property type="project" value="InterPro"/>
</dbReference>
<dbReference type="Pfam" id="PF14892">
    <property type="entry name" value="PIRC1_2"/>
    <property type="match status" value="1"/>
</dbReference>
<dbReference type="Proteomes" id="UP001652641">
    <property type="component" value="Chromosome 15"/>
</dbReference>
<feature type="compositionally biased region" description="Basic and acidic residues" evidence="6">
    <location>
        <begin position="203"/>
        <end position="216"/>
    </location>
</feature>
<dbReference type="KEGG" id="vvp:112917093"/>
<dbReference type="GeneID" id="112917093"/>